<dbReference type="InterPro" id="IPR006119">
    <property type="entry name" value="Resolv_N"/>
</dbReference>
<dbReference type="GO" id="GO:0000150">
    <property type="term" value="F:DNA strand exchange activity"/>
    <property type="evidence" value="ECO:0007669"/>
    <property type="project" value="InterPro"/>
</dbReference>
<accession>A0A1H8NEG4</accession>
<organism evidence="2 3">
    <name type="scientific">Nitrosospira multiformis</name>
    <dbReference type="NCBI Taxonomy" id="1231"/>
    <lineage>
        <taxon>Bacteria</taxon>
        <taxon>Pseudomonadati</taxon>
        <taxon>Pseudomonadota</taxon>
        <taxon>Betaproteobacteria</taxon>
        <taxon>Nitrosomonadales</taxon>
        <taxon>Nitrosomonadaceae</taxon>
        <taxon>Nitrosospira</taxon>
    </lineage>
</organism>
<evidence type="ECO:0000313" key="3">
    <source>
        <dbReference type="Proteomes" id="UP000183898"/>
    </source>
</evidence>
<proteinExistence type="predicted"/>
<evidence type="ECO:0000259" key="1">
    <source>
        <dbReference type="PROSITE" id="PS51736"/>
    </source>
</evidence>
<feature type="domain" description="Resolvase/invertase-type recombinase catalytic" evidence="1">
    <location>
        <begin position="1"/>
        <end position="44"/>
    </location>
</feature>
<dbReference type="EMBL" id="FOCT01000016">
    <property type="protein sequence ID" value="SEO27859.1"/>
    <property type="molecule type" value="Genomic_DNA"/>
</dbReference>
<name>A0A1H8NEG4_9PROT</name>
<protein>
    <recommendedName>
        <fullName evidence="1">Resolvase/invertase-type recombinase catalytic domain-containing protein</fullName>
    </recommendedName>
</protein>
<dbReference type="Proteomes" id="UP000183898">
    <property type="component" value="Unassembled WGS sequence"/>
</dbReference>
<evidence type="ECO:0000313" key="2">
    <source>
        <dbReference type="EMBL" id="SEO27859.1"/>
    </source>
</evidence>
<gene>
    <name evidence="2" type="ORF">SAMN05216404_11612</name>
</gene>
<dbReference type="AlphaFoldDB" id="A0A1H8NEG4"/>
<dbReference type="PROSITE" id="PS51736">
    <property type="entry name" value="RECOMBINASES_3"/>
    <property type="match status" value="1"/>
</dbReference>
<sequence>MIIVYARTSKIDQTAGFEAQPEELEGVKCRKNFREQKQSRPPST</sequence>
<reference evidence="2 3" key="1">
    <citation type="submission" date="2016-10" db="EMBL/GenBank/DDBJ databases">
        <authorList>
            <person name="de Groot N.N."/>
        </authorList>
    </citation>
    <scope>NUCLEOTIDE SEQUENCE [LARGE SCALE GENOMIC DNA]</scope>
    <source>
        <strain evidence="2 3">Nl18</strain>
    </source>
</reference>
<dbReference type="GO" id="GO:0003677">
    <property type="term" value="F:DNA binding"/>
    <property type="evidence" value="ECO:0007669"/>
    <property type="project" value="InterPro"/>
</dbReference>